<dbReference type="EMBL" id="JAHDVG010000467">
    <property type="protein sequence ID" value="KAH1182022.1"/>
    <property type="molecule type" value="Genomic_DNA"/>
</dbReference>
<dbReference type="PANTHER" id="PTHR47052:SF3">
    <property type="entry name" value="INGRESSION PROTEIN 1"/>
    <property type="match status" value="1"/>
</dbReference>
<dbReference type="InterPro" id="IPR035892">
    <property type="entry name" value="C2_domain_sf"/>
</dbReference>
<dbReference type="Gene3D" id="2.60.40.150">
    <property type="entry name" value="C2 domain"/>
    <property type="match status" value="1"/>
</dbReference>
<feature type="compositionally biased region" description="Polar residues" evidence="1">
    <location>
        <begin position="284"/>
        <end position="296"/>
    </location>
</feature>
<organism evidence="3 4">
    <name type="scientific">Mauremys mutica</name>
    <name type="common">yellowpond turtle</name>
    <dbReference type="NCBI Taxonomy" id="74926"/>
    <lineage>
        <taxon>Eukaryota</taxon>
        <taxon>Metazoa</taxon>
        <taxon>Chordata</taxon>
        <taxon>Craniata</taxon>
        <taxon>Vertebrata</taxon>
        <taxon>Euteleostomi</taxon>
        <taxon>Archelosauria</taxon>
        <taxon>Testudinata</taxon>
        <taxon>Testudines</taxon>
        <taxon>Cryptodira</taxon>
        <taxon>Durocryptodira</taxon>
        <taxon>Testudinoidea</taxon>
        <taxon>Geoemydidae</taxon>
        <taxon>Geoemydinae</taxon>
        <taxon>Mauremys</taxon>
    </lineage>
</organism>
<feature type="region of interest" description="Disordered" evidence="1">
    <location>
        <begin position="157"/>
        <end position="315"/>
    </location>
</feature>
<dbReference type="PANTHER" id="PTHR47052">
    <property type="entry name" value="CONSERVED SERINE PROLINE-RICH PROTEIN (AFU_ORTHOLOGUE AFUA_2G01790)"/>
    <property type="match status" value="1"/>
</dbReference>
<dbReference type="InterPro" id="IPR052981">
    <property type="entry name" value="Ingression_C2_domain"/>
</dbReference>
<dbReference type="SUPFAM" id="SSF49562">
    <property type="entry name" value="C2 domain (Calcium/lipid-binding domain, CaLB)"/>
    <property type="match status" value="1"/>
</dbReference>
<protein>
    <recommendedName>
        <fullName evidence="2">C2 domain-containing protein</fullName>
    </recommendedName>
</protein>
<dbReference type="InterPro" id="IPR000008">
    <property type="entry name" value="C2_dom"/>
</dbReference>
<name>A0A9D4AZ76_9SAUR</name>
<feature type="compositionally biased region" description="Polar residues" evidence="1">
    <location>
        <begin position="241"/>
        <end position="277"/>
    </location>
</feature>
<sequence>IQGPAHIMAGSGPRSGTVSGFAMKSQLQITVISAKLKENKNKWFGPSPYVEVSVDGQSKKTEKCNNTNSPKWKQHLTVIVTPVSKLNFRVWSHQTLKSDILLGSATLEVHETLKSNNMKLEQVVVTLQLVGDREPAEVIGDLSVCLDGMQVDPELLTNGDATSIRSPTQNDGSRARNDTRANANGLESYEDAGSSESRTVNGSDSPLLTNGVFKPARPPRPSRPPPPTPRRPSSAAGCVNGPSSMSIENDESSAGSSPSTTPNAPSEQSPEGATAGTTVPAASALTTPPVSKQVQPVNPPSQPHSTVSQGPLPPG</sequence>
<keyword evidence="4" id="KW-1185">Reference proteome</keyword>
<proteinExistence type="predicted"/>
<gene>
    <name evidence="3" type="ORF">KIL84_009776</name>
</gene>
<evidence type="ECO:0000313" key="3">
    <source>
        <dbReference type="EMBL" id="KAH1182022.1"/>
    </source>
</evidence>
<dbReference type="AlphaFoldDB" id="A0A9D4AZ76"/>
<dbReference type="Proteomes" id="UP000827986">
    <property type="component" value="Unassembled WGS sequence"/>
</dbReference>
<dbReference type="FunFam" id="2.60.40.150:FF:000092">
    <property type="entry name" value="E3 ubiquitin-protein ligase"/>
    <property type="match status" value="1"/>
</dbReference>
<dbReference type="PROSITE" id="PS50004">
    <property type="entry name" value="C2"/>
    <property type="match status" value="1"/>
</dbReference>
<feature type="non-terminal residue" evidence="3">
    <location>
        <position position="315"/>
    </location>
</feature>
<comment type="caution">
    <text evidence="3">The sequence shown here is derived from an EMBL/GenBank/DDBJ whole genome shotgun (WGS) entry which is preliminary data.</text>
</comment>
<accession>A0A9D4AZ76</accession>
<dbReference type="SMART" id="SM00239">
    <property type="entry name" value="C2"/>
    <property type="match status" value="1"/>
</dbReference>
<dbReference type="Pfam" id="PF00168">
    <property type="entry name" value="C2"/>
    <property type="match status" value="1"/>
</dbReference>
<feature type="domain" description="C2" evidence="2">
    <location>
        <begin position="3"/>
        <end position="124"/>
    </location>
</feature>
<evidence type="ECO:0000313" key="4">
    <source>
        <dbReference type="Proteomes" id="UP000827986"/>
    </source>
</evidence>
<dbReference type="CDD" id="cd04021">
    <property type="entry name" value="C2_E3_ubiquitin_ligase"/>
    <property type="match status" value="1"/>
</dbReference>
<evidence type="ECO:0000259" key="2">
    <source>
        <dbReference type="PROSITE" id="PS50004"/>
    </source>
</evidence>
<reference evidence="3" key="1">
    <citation type="submission" date="2021-09" db="EMBL/GenBank/DDBJ databases">
        <title>The genome of Mauremys mutica provides insights into the evolution of semi-aquatic lifestyle.</title>
        <authorList>
            <person name="Gong S."/>
            <person name="Gao Y."/>
        </authorList>
    </citation>
    <scope>NUCLEOTIDE SEQUENCE</scope>
    <source>
        <strain evidence="3">MM-2020</strain>
        <tissue evidence="3">Muscle</tissue>
    </source>
</reference>
<feature type="compositionally biased region" description="Pro residues" evidence="1">
    <location>
        <begin position="216"/>
        <end position="230"/>
    </location>
</feature>
<evidence type="ECO:0000256" key="1">
    <source>
        <dbReference type="SAM" id="MobiDB-lite"/>
    </source>
</evidence>
<feature type="compositionally biased region" description="Polar residues" evidence="1">
    <location>
        <begin position="194"/>
        <end position="208"/>
    </location>
</feature>
<feature type="compositionally biased region" description="Polar residues" evidence="1">
    <location>
        <begin position="159"/>
        <end position="172"/>
    </location>
</feature>